<dbReference type="InterPro" id="IPR029061">
    <property type="entry name" value="THDP-binding"/>
</dbReference>
<organism evidence="9 10">
    <name type="scientific">Candidatus Methanoperedens nitratireducens</name>
    <dbReference type="NCBI Taxonomy" id="1392998"/>
    <lineage>
        <taxon>Archaea</taxon>
        <taxon>Methanobacteriati</taxon>
        <taxon>Methanobacteriota</taxon>
        <taxon>Stenosarchaea group</taxon>
        <taxon>Methanomicrobia</taxon>
        <taxon>Methanosarcinales</taxon>
        <taxon>ANME-2 cluster</taxon>
        <taxon>Candidatus Methanoperedentaceae</taxon>
        <taxon>Candidatus Methanoperedens</taxon>
    </lineage>
</organism>
<feature type="domain" description="Thiamine pyrophosphate enzyme N-terminal TPP-binding" evidence="8">
    <location>
        <begin position="8"/>
        <end position="105"/>
    </location>
</feature>
<name>A0A062V0Z6_9EURY</name>
<dbReference type="Proteomes" id="UP000027153">
    <property type="component" value="Unassembled WGS sequence"/>
</dbReference>
<dbReference type="InterPro" id="IPR051818">
    <property type="entry name" value="TPP_dependent_decarboxylase"/>
</dbReference>
<comment type="catalytic activity">
    <reaction evidence="6">
        <text>3-sulfopyruvate + H(+) = sulfoacetaldehyde + CO2</text>
        <dbReference type="Rhea" id="RHEA:20948"/>
        <dbReference type="ChEBI" id="CHEBI:15378"/>
        <dbReference type="ChEBI" id="CHEBI:16526"/>
        <dbReference type="ChEBI" id="CHEBI:57940"/>
        <dbReference type="ChEBI" id="CHEBI:58246"/>
        <dbReference type="EC" id="4.1.1.79"/>
    </reaction>
</comment>
<comment type="caution">
    <text evidence="9">The sequence shown here is derived from an EMBL/GenBank/DDBJ whole genome shotgun (WGS) entry which is preliminary data.</text>
</comment>
<dbReference type="PATRIC" id="fig|1392998.3.peg.3421"/>
<evidence type="ECO:0000256" key="4">
    <source>
        <dbReference type="ARBA" id="ARBA00023239"/>
    </source>
</evidence>
<dbReference type="InterPro" id="IPR011766">
    <property type="entry name" value="TPP_enzyme_TPP-bd"/>
</dbReference>
<evidence type="ECO:0000259" key="7">
    <source>
        <dbReference type="Pfam" id="PF02775"/>
    </source>
</evidence>
<dbReference type="RefSeq" id="WP_241763396.1">
    <property type="nucleotide sequence ID" value="NZ_JMIY01000009.1"/>
</dbReference>
<reference evidence="9 10" key="1">
    <citation type="journal article" date="2013" name="Nature">
        <title>Anaerobic oxidation of methane coupled to nitrate reduction in a novel archaeal lineage.</title>
        <authorList>
            <person name="Haroon M.F."/>
            <person name="Hu S."/>
            <person name="Shi Y."/>
            <person name="Imelfort M."/>
            <person name="Keller J."/>
            <person name="Hugenholtz P."/>
            <person name="Yuan Z."/>
            <person name="Tyson G.W."/>
        </authorList>
    </citation>
    <scope>NUCLEOTIDE SEQUENCE [LARGE SCALE GENOMIC DNA]</scope>
    <source>
        <strain evidence="9 10">ANME-2d</strain>
    </source>
</reference>
<dbReference type="InterPro" id="IPR022502">
    <property type="entry name" value="Sulfopyruvate_deCO2ase_alpha"/>
</dbReference>
<evidence type="ECO:0000259" key="8">
    <source>
        <dbReference type="Pfam" id="PF02776"/>
    </source>
</evidence>
<dbReference type="NCBIfam" id="TIGR03846">
    <property type="entry name" value="sulfopy_beta"/>
    <property type="match status" value="1"/>
</dbReference>
<dbReference type="EMBL" id="JMIY01000009">
    <property type="protein sequence ID" value="KCZ70313.1"/>
    <property type="molecule type" value="Genomic_DNA"/>
</dbReference>
<dbReference type="GO" id="GO:0019295">
    <property type="term" value="P:coenzyme M biosynthetic process"/>
    <property type="evidence" value="ECO:0007669"/>
    <property type="project" value="UniProtKB-KW"/>
</dbReference>
<evidence type="ECO:0000256" key="5">
    <source>
        <dbReference type="ARBA" id="ARBA00038875"/>
    </source>
</evidence>
<dbReference type="SUPFAM" id="SSF52518">
    <property type="entry name" value="Thiamin diphosphate-binding fold (THDP-binding)"/>
    <property type="match status" value="2"/>
</dbReference>
<dbReference type="PANTHER" id="PTHR42818">
    <property type="entry name" value="SULFOPYRUVATE DECARBOXYLASE SUBUNIT ALPHA"/>
    <property type="match status" value="1"/>
</dbReference>
<dbReference type="AlphaFoldDB" id="A0A062V0Z6"/>
<evidence type="ECO:0000256" key="2">
    <source>
        <dbReference type="ARBA" id="ARBA00022793"/>
    </source>
</evidence>
<evidence type="ECO:0000256" key="1">
    <source>
        <dbReference type="ARBA" id="ARBA00022545"/>
    </source>
</evidence>
<dbReference type="CDD" id="cd03372">
    <property type="entry name" value="TPP_ComE"/>
    <property type="match status" value="1"/>
</dbReference>
<dbReference type="Pfam" id="PF02776">
    <property type="entry name" value="TPP_enzyme_N"/>
    <property type="match status" value="1"/>
</dbReference>
<sequence length="372" mass="40259">MIDSPEHRVVEILKNNSIDIAATLPCDRIKVLLPQISRSIKTIPLTREENGVGICAGAYLGGKRPVMVIQSTGIGNMINALLSLNLTYGIPLPVLVSWRGVYKESIEAQVLSGERMPAILDAAGINLTKIESRDELDKIDPAIRDAFKNERPHVVLISPAVWEGSPGEVPAPLEIIPRVSELNLAAEIKEPVMTRYEAIKVLASTAGEDIILSNLGIPAKELYEIRDRELNFYMMGSMGLVSPIGLGLAMAQKRHVYVIDGDGSLLMNPNALSCIGAYKPGNLSVIAVDNAAYGSTGNQETCTRTQVDLELLAVASGIKNTAKANTEEELKQALLRKANLIHVVVKPVNAACREIPLSAREIKQRFMKAIGS</sequence>
<keyword evidence="2" id="KW-0210">Decarboxylase</keyword>
<dbReference type="EC" id="4.1.1.79" evidence="5"/>
<keyword evidence="10" id="KW-1185">Reference proteome</keyword>
<dbReference type="GO" id="GO:0050545">
    <property type="term" value="F:sulfopyruvate decarboxylase activity"/>
    <property type="evidence" value="ECO:0007669"/>
    <property type="project" value="UniProtKB-EC"/>
</dbReference>
<gene>
    <name evidence="9" type="ORF">ANME2D_03429</name>
</gene>
<dbReference type="NCBIfam" id="TIGR03845">
    <property type="entry name" value="sulfopyru_alph"/>
    <property type="match status" value="1"/>
</dbReference>
<accession>A0A062V0Z6</accession>
<evidence type="ECO:0000256" key="6">
    <source>
        <dbReference type="ARBA" id="ARBA00048551"/>
    </source>
</evidence>
<keyword evidence="4 9" id="KW-0456">Lyase</keyword>
<evidence type="ECO:0000313" key="10">
    <source>
        <dbReference type="Proteomes" id="UP000027153"/>
    </source>
</evidence>
<feature type="domain" description="Thiamine pyrophosphate enzyme TPP-binding" evidence="7">
    <location>
        <begin position="229"/>
        <end position="335"/>
    </location>
</feature>
<proteinExistence type="predicted"/>
<dbReference type="InterPro" id="IPR022494">
    <property type="entry name" value="Sulfopyruvate_deCO2ase_bsu"/>
</dbReference>
<dbReference type="PANTHER" id="PTHR42818:SF1">
    <property type="entry name" value="SULFOPYRUVATE DECARBOXYLASE"/>
    <property type="match status" value="1"/>
</dbReference>
<evidence type="ECO:0000256" key="3">
    <source>
        <dbReference type="ARBA" id="ARBA00023052"/>
    </source>
</evidence>
<keyword evidence="1" id="KW-0174">Coenzyme M biosynthesis</keyword>
<dbReference type="Gene3D" id="3.40.50.970">
    <property type="match status" value="2"/>
</dbReference>
<keyword evidence="9" id="KW-0670">Pyruvate</keyword>
<evidence type="ECO:0000313" key="9">
    <source>
        <dbReference type="EMBL" id="KCZ70313.1"/>
    </source>
</evidence>
<keyword evidence="3" id="KW-0786">Thiamine pyrophosphate</keyword>
<protein>
    <recommendedName>
        <fullName evidence="5">sulfopyruvate decarboxylase</fullName>
        <ecNumber evidence="5">4.1.1.79</ecNumber>
    </recommendedName>
</protein>
<dbReference type="GO" id="GO:0030976">
    <property type="term" value="F:thiamine pyrophosphate binding"/>
    <property type="evidence" value="ECO:0007669"/>
    <property type="project" value="InterPro"/>
</dbReference>
<dbReference type="InterPro" id="IPR012001">
    <property type="entry name" value="Thiamin_PyroP_enz_TPP-bd_dom"/>
</dbReference>
<dbReference type="Pfam" id="PF02775">
    <property type="entry name" value="TPP_enzyme_C"/>
    <property type="match status" value="1"/>
</dbReference>